<dbReference type="Pfam" id="PF07883">
    <property type="entry name" value="Cupin_2"/>
    <property type="match status" value="1"/>
</dbReference>
<reference evidence="3" key="1">
    <citation type="journal article" date="2014" name="Genome Announc.">
        <title>Draft Genome Sequence of Mycobacterium triplex DSM 44626.</title>
        <authorList>
            <person name="Sassi M."/>
            <person name="Croce O."/>
            <person name="Robert C."/>
            <person name="Raoult D."/>
            <person name="Drancourt M."/>
        </authorList>
    </citation>
    <scope>NUCLEOTIDE SEQUENCE [LARGE SCALE GENOMIC DNA]</scope>
    <source>
        <strain evidence="3">DSM 44626</strain>
    </source>
</reference>
<dbReference type="STRING" id="47839.BN973_05346"/>
<dbReference type="InterPro" id="IPR011051">
    <property type="entry name" value="RmlC_Cupin_sf"/>
</dbReference>
<evidence type="ECO:0000313" key="3">
    <source>
        <dbReference type="EMBL" id="CDO90941.1"/>
    </source>
</evidence>
<protein>
    <submittedName>
        <fullName evidence="3 4">Cupin</fullName>
    </submittedName>
</protein>
<dbReference type="SUPFAM" id="SSF51182">
    <property type="entry name" value="RmlC-like cupins"/>
    <property type="match status" value="1"/>
</dbReference>
<gene>
    <name evidence="4" type="ORF">AWC29_14975</name>
    <name evidence="3" type="ORF">BN973_05346</name>
</gene>
<reference evidence="3" key="2">
    <citation type="submission" date="2014-04" db="EMBL/GenBank/DDBJ databases">
        <authorList>
            <person name="Urmite Genomes U."/>
        </authorList>
    </citation>
    <scope>NUCLEOTIDE SEQUENCE</scope>
    <source>
        <strain evidence="3">DSM 44626</strain>
    </source>
</reference>
<evidence type="ECO:0000313" key="4">
    <source>
        <dbReference type="EMBL" id="ORX04338.1"/>
    </source>
</evidence>
<evidence type="ECO:0000259" key="2">
    <source>
        <dbReference type="Pfam" id="PF07883"/>
    </source>
</evidence>
<name>A0A024K4V0_9MYCO</name>
<evidence type="ECO:0000256" key="1">
    <source>
        <dbReference type="SAM" id="MobiDB-lite"/>
    </source>
</evidence>
<dbReference type="Gene3D" id="2.60.120.10">
    <property type="entry name" value="Jelly Rolls"/>
    <property type="match status" value="1"/>
</dbReference>
<dbReference type="Proteomes" id="UP000193710">
    <property type="component" value="Unassembled WGS sequence"/>
</dbReference>
<organism evidence="3">
    <name type="scientific">Mycobacterium triplex</name>
    <dbReference type="NCBI Taxonomy" id="47839"/>
    <lineage>
        <taxon>Bacteria</taxon>
        <taxon>Bacillati</taxon>
        <taxon>Actinomycetota</taxon>
        <taxon>Actinomycetes</taxon>
        <taxon>Mycobacteriales</taxon>
        <taxon>Mycobacteriaceae</taxon>
        <taxon>Mycobacterium</taxon>
        <taxon>Mycobacterium simiae complex</taxon>
    </lineage>
</organism>
<accession>A0A024K4V0</accession>
<dbReference type="InterPro" id="IPR013096">
    <property type="entry name" value="Cupin_2"/>
</dbReference>
<dbReference type="RefSeq" id="WP_036471637.1">
    <property type="nucleotide sequence ID" value="NZ_HG964446.1"/>
</dbReference>
<evidence type="ECO:0000313" key="5">
    <source>
        <dbReference type="Proteomes" id="UP000193710"/>
    </source>
</evidence>
<dbReference type="EMBL" id="HG964446">
    <property type="protein sequence ID" value="CDO90941.1"/>
    <property type="molecule type" value="Genomic_DNA"/>
</dbReference>
<sequence length="155" mass="16970">MATTDGFHPDFDDTKQQVTQRRVHHVKASEISSDTAQSEGLRRFAALSGKSVGAEKLWMGETHALPATVSSNHHHGESETAIYVRAGNPEFVFHDGVDEVRITAAPGDYVFIPPYLPHREENPDPNTIAEVVIARSSQEAIVVNLPALYPLESGQ</sequence>
<feature type="region of interest" description="Disordered" evidence="1">
    <location>
        <begin position="1"/>
        <end position="38"/>
    </location>
</feature>
<dbReference type="HOGENOM" id="CLU_090057_1_1_11"/>
<dbReference type="AlphaFoldDB" id="A0A024K4V0"/>
<dbReference type="eggNOG" id="COG4101">
    <property type="taxonomic scope" value="Bacteria"/>
</dbReference>
<proteinExistence type="predicted"/>
<dbReference type="Proteomes" id="UP000028880">
    <property type="component" value="Unassembled WGS sequence"/>
</dbReference>
<feature type="domain" description="Cupin type-2" evidence="2">
    <location>
        <begin position="66"/>
        <end position="126"/>
    </location>
</feature>
<keyword evidence="5" id="KW-1185">Reference proteome</keyword>
<dbReference type="OrthoDB" id="3620182at2"/>
<reference evidence="4 5" key="3">
    <citation type="submission" date="2016-01" db="EMBL/GenBank/DDBJ databases">
        <title>The new phylogeny of the genus Mycobacterium.</title>
        <authorList>
            <person name="Tarcisio F."/>
            <person name="Conor M."/>
            <person name="Antonella G."/>
            <person name="Elisabetta G."/>
            <person name="Giulia F.S."/>
            <person name="Sara T."/>
            <person name="Anna F."/>
            <person name="Clotilde B."/>
            <person name="Roberto B."/>
            <person name="Veronica D.S."/>
            <person name="Fabio R."/>
            <person name="Monica P."/>
            <person name="Olivier J."/>
            <person name="Enrico T."/>
            <person name="Nicola S."/>
        </authorList>
    </citation>
    <scope>NUCLEOTIDE SEQUENCE [LARGE SCALE GENOMIC DNA]</scope>
    <source>
        <strain evidence="4 5">DSM 44626</strain>
    </source>
</reference>
<dbReference type="InterPro" id="IPR014710">
    <property type="entry name" value="RmlC-like_jellyroll"/>
</dbReference>
<dbReference type="EMBL" id="LQPY01000019">
    <property type="protein sequence ID" value="ORX04338.1"/>
    <property type="molecule type" value="Genomic_DNA"/>
</dbReference>